<proteinExistence type="inferred from homology"/>
<dbReference type="InterPro" id="IPR006015">
    <property type="entry name" value="Universal_stress_UspA"/>
</dbReference>
<gene>
    <name evidence="3" type="ORF">ENH87_02730</name>
</gene>
<sequence>MKKIILPTDFSENAYNAIKYAVQLFKDVECTFYLINTYTPAVYRTEYALYSPGQIGLGDMYRENSQTQLEELKTKIENEFYNPSHTFITHSAFNIPVDEVLETVKNEKADLVIMGTQGATGAKEILLGTHTVHVIKKATCPVIAVPSGFEYENPTEILFPTDYEIDYKKEQLKPLLDIAKNHIGSIEVIHVSSGNDLTEKQIENKQKLNYLLAQTAHLFHNMPNQGVISAINNFQMKKRMNLLAMVQNKHTFLERLFIEPTIKKIGFHVTIPFMVIPHFD</sequence>
<protein>
    <submittedName>
        <fullName evidence="3">Universal stress protein</fullName>
    </submittedName>
</protein>
<reference evidence="3" key="1">
    <citation type="journal article" date="2020" name="mSystems">
        <title>Genome- and Community-Level Interaction Insights into Carbon Utilization and Element Cycling Functions of Hydrothermarchaeota in Hydrothermal Sediment.</title>
        <authorList>
            <person name="Zhou Z."/>
            <person name="Liu Y."/>
            <person name="Xu W."/>
            <person name="Pan J."/>
            <person name="Luo Z.H."/>
            <person name="Li M."/>
        </authorList>
    </citation>
    <scope>NUCLEOTIDE SEQUENCE [LARGE SCALE GENOMIC DNA]</scope>
    <source>
        <strain evidence="3">HyVt-345</strain>
    </source>
</reference>
<name>A0A831VMJ5_9FLAO</name>
<dbReference type="EMBL" id="DRGL01000014">
    <property type="protein sequence ID" value="HEA19816.1"/>
    <property type="molecule type" value="Genomic_DNA"/>
</dbReference>
<dbReference type="AlphaFoldDB" id="A0A831VMJ5"/>
<dbReference type="Proteomes" id="UP000886191">
    <property type="component" value="Unassembled WGS sequence"/>
</dbReference>
<dbReference type="PANTHER" id="PTHR46268">
    <property type="entry name" value="STRESS RESPONSE PROTEIN NHAX"/>
    <property type="match status" value="1"/>
</dbReference>
<dbReference type="Gene3D" id="3.40.50.12370">
    <property type="match status" value="1"/>
</dbReference>
<dbReference type="PANTHER" id="PTHR46268:SF6">
    <property type="entry name" value="UNIVERSAL STRESS PROTEIN UP12"/>
    <property type="match status" value="1"/>
</dbReference>
<organism evidence="3">
    <name type="scientific">Pricia antarctica</name>
    <dbReference type="NCBI Taxonomy" id="641691"/>
    <lineage>
        <taxon>Bacteria</taxon>
        <taxon>Pseudomonadati</taxon>
        <taxon>Bacteroidota</taxon>
        <taxon>Flavobacteriia</taxon>
        <taxon>Flavobacteriales</taxon>
        <taxon>Flavobacteriaceae</taxon>
        <taxon>Pricia</taxon>
    </lineage>
</organism>
<evidence type="ECO:0000259" key="2">
    <source>
        <dbReference type="Pfam" id="PF00582"/>
    </source>
</evidence>
<accession>A0A831VMJ5</accession>
<dbReference type="PRINTS" id="PR01438">
    <property type="entry name" value="UNVRSLSTRESS"/>
</dbReference>
<feature type="domain" description="UspA" evidence="2">
    <location>
        <begin position="1"/>
        <end position="146"/>
    </location>
</feature>
<comment type="similarity">
    <text evidence="1">Belongs to the universal stress protein A family.</text>
</comment>
<dbReference type="InterPro" id="IPR006016">
    <property type="entry name" value="UspA"/>
</dbReference>
<dbReference type="CDD" id="cd00293">
    <property type="entry name" value="USP-like"/>
    <property type="match status" value="1"/>
</dbReference>
<dbReference type="Pfam" id="PF00582">
    <property type="entry name" value="Usp"/>
    <property type="match status" value="1"/>
</dbReference>
<dbReference type="SUPFAM" id="SSF52402">
    <property type="entry name" value="Adenine nucleotide alpha hydrolases-like"/>
    <property type="match status" value="2"/>
</dbReference>
<evidence type="ECO:0000256" key="1">
    <source>
        <dbReference type="ARBA" id="ARBA00008791"/>
    </source>
</evidence>
<evidence type="ECO:0000313" key="3">
    <source>
        <dbReference type="EMBL" id="HEA19816.1"/>
    </source>
</evidence>
<comment type="caution">
    <text evidence="3">The sequence shown here is derived from an EMBL/GenBank/DDBJ whole genome shotgun (WGS) entry which is preliminary data.</text>
</comment>